<dbReference type="SUPFAM" id="SSF52540">
    <property type="entry name" value="P-loop containing nucleoside triphosphate hydrolases"/>
    <property type="match status" value="2"/>
</dbReference>
<keyword evidence="3 8" id="KW-0067">ATP-binding</keyword>
<dbReference type="Proteomes" id="UP000295531">
    <property type="component" value="Unassembled WGS sequence"/>
</dbReference>
<feature type="region of interest" description="Disordered" evidence="6">
    <location>
        <begin position="638"/>
        <end position="657"/>
    </location>
</feature>
<evidence type="ECO:0000256" key="6">
    <source>
        <dbReference type="SAM" id="MobiDB-lite"/>
    </source>
</evidence>
<feature type="compositionally biased region" description="Polar residues" evidence="6">
    <location>
        <begin position="646"/>
        <end position="657"/>
    </location>
</feature>
<gene>
    <name evidence="8" type="ORF">DEU29_12416</name>
</gene>
<evidence type="ECO:0000313" key="9">
    <source>
        <dbReference type="Proteomes" id="UP000295531"/>
    </source>
</evidence>
<dbReference type="InterPro" id="IPR032781">
    <property type="entry name" value="ABC_tran_Xtn"/>
</dbReference>
<dbReference type="Pfam" id="PF16326">
    <property type="entry name" value="ABC_tran_CTD"/>
    <property type="match status" value="1"/>
</dbReference>
<dbReference type="Pfam" id="PF00005">
    <property type="entry name" value="ABC_tran"/>
    <property type="match status" value="2"/>
</dbReference>
<dbReference type="PROSITE" id="PS50893">
    <property type="entry name" value="ABC_TRANSPORTER_2"/>
    <property type="match status" value="2"/>
</dbReference>
<comment type="similarity">
    <text evidence="4">Belongs to the ABC transporter superfamily. ABCF family. YheS subfamily.</text>
</comment>
<dbReference type="PROSITE" id="PS00211">
    <property type="entry name" value="ABC_TRANSPORTER_1"/>
    <property type="match status" value="2"/>
</dbReference>
<keyword evidence="9" id="KW-1185">Reference proteome</keyword>
<proteinExistence type="inferred from homology"/>
<dbReference type="CDD" id="cd03221">
    <property type="entry name" value="ABCF_EF-3"/>
    <property type="match status" value="2"/>
</dbReference>
<evidence type="ECO:0000259" key="7">
    <source>
        <dbReference type="PROSITE" id="PS50893"/>
    </source>
</evidence>
<dbReference type="InterPro" id="IPR032524">
    <property type="entry name" value="ABC_tran_C"/>
</dbReference>
<evidence type="ECO:0000256" key="1">
    <source>
        <dbReference type="ARBA" id="ARBA00022737"/>
    </source>
</evidence>
<dbReference type="Pfam" id="PF12848">
    <property type="entry name" value="ABC_tran_Xtn"/>
    <property type="match status" value="1"/>
</dbReference>
<feature type="region of interest" description="Disordered" evidence="6">
    <location>
        <begin position="540"/>
        <end position="561"/>
    </location>
</feature>
<dbReference type="SMART" id="SM00382">
    <property type="entry name" value="AAA"/>
    <property type="match status" value="2"/>
</dbReference>
<dbReference type="InterPro" id="IPR003439">
    <property type="entry name" value="ABC_transporter-like_ATP-bd"/>
</dbReference>
<comment type="caution">
    <text evidence="8">The sequence shown here is derived from an EMBL/GenBank/DDBJ whole genome shotgun (WGS) entry which is preliminary data.</text>
</comment>
<organism evidence="8 9">
    <name type="scientific">Idiomarina aquatica</name>
    <dbReference type="NCBI Taxonomy" id="1327752"/>
    <lineage>
        <taxon>Bacteria</taxon>
        <taxon>Pseudomonadati</taxon>
        <taxon>Pseudomonadota</taxon>
        <taxon>Gammaproteobacteria</taxon>
        <taxon>Alteromonadales</taxon>
        <taxon>Idiomarinaceae</taxon>
        <taxon>Idiomarina</taxon>
    </lineage>
</organism>
<evidence type="ECO:0000256" key="3">
    <source>
        <dbReference type="ARBA" id="ARBA00022840"/>
    </source>
</evidence>
<dbReference type="GO" id="GO:0016887">
    <property type="term" value="F:ATP hydrolysis activity"/>
    <property type="evidence" value="ECO:0007669"/>
    <property type="project" value="InterPro"/>
</dbReference>
<keyword evidence="2" id="KW-0547">Nucleotide-binding</keyword>
<dbReference type="PANTHER" id="PTHR19211">
    <property type="entry name" value="ATP-BINDING TRANSPORT PROTEIN-RELATED"/>
    <property type="match status" value="1"/>
</dbReference>
<dbReference type="InterPro" id="IPR003593">
    <property type="entry name" value="AAA+_ATPase"/>
</dbReference>
<dbReference type="PANTHER" id="PTHR19211:SF14">
    <property type="entry name" value="ATP-BINDING CASSETTE SUB-FAMILY F MEMBER 1"/>
    <property type="match status" value="1"/>
</dbReference>
<protein>
    <recommendedName>
        <fullName evidence="5">Probable ATP-binding protein YheS</fullName>
    </recommendedName>
</protein>
<dbReference type="GO" id="GO:0005524">
    <property type="term" value="F:ATP binding"/>
    <property type="evidence" value="ECO:0007669"/>
    <property type="project" value="UniProtKB-KW"/>
</dbReference>
<sequence>MVDFNYCNLTAGSDKQTMITAEKLALLRGGQTLFDDSSFQVFPQHRVGLVGKNGCGKSSLFSLCRNELQADEGQLNIPAKWRIASVAQDTPALEQSALNYVIDGDKPYRQLQSELDQAESANDGHRIAEIHDQLAAIGSFDIEARASAMLAGLGFEQSQLGNPVKSFSGGWRMRLNLAQALMARADLLLLDEPTNHLDVDAIFWLEDYLRQFDGTLILISHDRDFLDSVCTDILHIEHQRITQYRGNYSQFEAQRAEQIAQQQSQYEKAQVMREHLQKYVDRFRYKASKAKQAQSRLKAIEKLPTQAPLRAQADIRFSFLTPPQLPNPLMTLRDTRAGYGDTTILRHIKLNLVPGTRLGLLGRNGAGKSTLIKLLAGELPPLDGERTVSPGLRIGYFAQHQLETLDLQASALLHLQRLDPQASEQTLRDFLGSFGFSGDQATRSVEPMSGGEKARLALAIIIYQKPNLLLLDEPTNHLDLSLRDTLVDALQEYEGALIVVAHDRHLLRTTVDEFCLVANGEVNPFDGDLDDYHRWLQDQAAAQRSEAKQTDNSDDKKRDRKEQKRLEAAFRQQVAPLKKRIQQRETEISKLEQQLSDLHDQLSDSSLYDDSNKDKLQQLLATQTELKQSLELAESDWMEAEEELSQHQQEFEQANNA</sequence>
<reference evidence="8 9" key="1">
    <citation type="submission" date="2019-03" db="EMBL/GenBank/DDBJ databases">
        <title>Freshwater and sediment microbial communities from various areas in North America, analyzing microbe dynamics in response to fracking.</title>
        <authorList>
            <person name="Lamendella R."/>
        </authorList>
    </citation>
    <scope>NUCLEOTIDE SEQUENCE [LARGE SCALE GENOMIC DNA]</scope>
    <source>
        <strain evidence="8 9">18_TX</strain>
    </source>
</reference>
<dbReference type="AlphaFoldDB" id="A0A4R6NXE1"/>
<dbReference type="Gene3D" id="3.40.50.300">
    <property type="entry name" value="P-loop containing nucleotide triphosphate hydrolases"/>
    <property type="match status" value="2"/>
</dbReference>
<dbReference type="InterPro" id="IPR027417">
    <property type="entry name" value="P-loop_NTPase"/>
</dbReference>
<evidence type="ECO:0000256" key="4">
    <source>
        <dbReference type="ARBA" id="ARBA00061571"/>
    </source>
</evidence>
<accession>A0A4R6NXE1</accession>
<evidence type="ECO:0000256" key="2">
    <source>
        <dbReference type="ARBA" id="ARBA00022741"/>
    </source>
</evidence>
<feature type="domain" description="ABC transporter" evidence="7">
    <location>
        <begin position="19"/>
        <end position="263"/>
    </location>
</feature>
<name>A0A4R6NXE1_9GAMM</name>
<dbReference type="FunFam" id="3.40.50.300:FF:002053">
    <property type="entry name" value="ABC transporter ATP-binding protein"/>
    <property type="match status" value="1"/>
</dbReference>
<feature type="compositionally biased region" description="Basic and acidic residues" evidence="6">
    <location>
        <begin position="545"/>
        <end position="561"/>
    </location>
</feature>
<dbReference type="FunFam" id="3.40.50.300:FF:000011">
    <property type="entry name" value="Putative ABC transporter ATP-binding component"/>
    <property type="match status" value="1"/>
</dbReference>
<feature type="domain" description="ABC transporter" evidence="7">
    <location>
        <begin position="330"/>
        <end position="544"/>
    </location>
</feature>
<keyword evidence="1" id="KW-0677">Repeat</keyword>
<dbReference type="InterPro" id="IPR017871">
    <property type="entry name" value="ABC_transporter-like_CS"/>
</dbReference>
<dbReference type="InterPro" id="IPR050611">
    <property type="entry name" value="ABCF"/>
</dbReference>
<evidence type="ECO:0000313" key="8">
    <source>
        <dbReference type="EMBL" id="TDP28020.1"/>
    </source>
</evidence>
<evidence type="ECO:0000256" key="5">
    <source>
        <dbReference type="ARBA" id="ARBA00069073"/>
    </source>
</evidence>
<dbReference type="EMBL" id="SNXI01000024">
    <property type="protein sequence ID" value="TDP28020.1"/>
    <property type="molecule type" value="Genomic_DNA"/>
</dbReference>